<organism evidence="13 14">
    <name type="scientific">Siccirubricoccus soli</name>
    <dbReference type="NCBI Taxonomy" id="2899147"/>
    <lineage>
        <taxon>Bacteria</taxon>
        <taxon>Pseudomonadati</taxon>
        <taxon>Pseudomonadota</taxon>
        <taxon>Alphaproteobacteria</taxon>
        <taxon>Acetobacterales</taxon>
        <taxon>Roseomonadaceae</taxon>
        <taxon>Siccirubricoccus</taxon>
    </lineage>
</organism>
<proteinExistence type="inferred from homology"/>
<dbReference type="Gene3D" id="1.10.1040.10">
    <property type="entry name" value="N-(1-d-carboxylethyl)-l-norvaline Dehydrogenase, domain 2"/>
    <property type="match status" value="1"/>
</dbReference>
<name>A0ABT1CZ20_9PROT</name>
<evidence type="ECO:0000256" key="7">
    <source>
        <dbReference type="ARBA" id="ARBA00023002"/>
    </source>
</evidence>
<feature type="domain" description="Ketopantoate reductase N-terminal" evidence="11">
    <location>
        <begin position="3"/>
        <end position="151"/>
    </location>
</feature>
<dbReference type="InterPro" id="IPR051402">
    <property type="entry name" value="KPR-Related"/>
</dbReference>
<dbReference type="InterPro" id="IPR013328">
    <property type="entry name" value="6PGD_dom2"/>
</dbReference>
<dbReference type="EMBL" id="JAFIRR010000009">
    <property type="protein sequence ID" value="MCO6414889.1"/>
    <property type="molecule type" value="Genomic_DNA"/>
</dbReference>
<accession>A0ABT1CZ20</accession>
<dbReference type="PANTHER" id="PTHR21708">
    <property type="entry name" value="PROBABLE 2-DEHYDROPANTOATE 2-REDUCTASE"/>
    <property type="match status" value="1"/>
</dbReference>
<keyword evidence="7 10" id="KW-0560">Oxidoreductase</keyword>
<evidence type="ECO:0000256" key="5">
    <source>
        <dbReference type="ARBA" id="ARBA00022655"/>
    </source>
</evidence>
<dbReference type="RefSeq" id="WP_252951477.1">
    <property type="nucleotide sequence ID" value="NZ_JAFIRR010000009.1"/>
</dbReference>
<dbReference type="EC" id="1.1.1.169" evidence="3 10"/>
<dbReference type="NCBIfam" id="TIGR00745">
    <property type="entry name" value="apbA_panE"/>
    <property type="match status" value="1"/>
</dbReference>
<comment type="caution">
    <text evidence="13">The sequence shown here is derived from an EMBL/GenBank/DDBJ whole genome shotgun (WGS) entry which is preliminary data.</text>
</comment>
<reference evidence="13 14" key="1">
    <citation type="submission" date="2021-12" db="EMBL/GenBank/DDBJ databases">
        <title>Siccirubricoccus leaddurans sp. nov., a high concentration Zn2+ tolerance bacterium.</title>
        <authorList>
            <person name="Cao Y."/>
        </authorList>
    </citation>
    <scope>NUCLEOTIDE SEQUENCE [LARGE SCALE GENOMIC DNA]</scope>
    <source>
        <strain evidence="13 14">KC 17139</strain>
    </source>
</reference>
<dbReference type="InterPro" id="IPR013332">
    <property type="entry name" value="KPR_N"/>
</dbReference>
<dbReference type="PANTHER" id="PTHR21708:SF26">
    <property type="entry name" value="2-DEHYDROPANTOATE 2-REDUCTASE"/>
    <property type="match status" value="1"/>
</dbReference>
<keyword evidence="5 10" id="KW-0566">Pantothenate biosynthesis</keyword>
<comment type="pathway">
    <text evidence="1 10">Cofactor biosynthesis; (R)-pantothenate biosynthesis; (R)-pantoate from 3-methyl-2-oxobutanoate: step 2/2.</text>
</comment>
<evidence type="ECO:0000256" key="6">
    <source>
        <dbReference type="ARBA" id="ARBA00022857"/>
    </source>
</evidence>
<dbReference type="SUPFAM" id="SSF48179">
    <property type="entry name" value="6-phosphogluconate dehydrogenase C-terminal domain-like"/>
    <property type="match status" value="1"/>
</dbReference>
<dbReference type="SUPFAM" id="SSF51735">
    <property type="entry name" value="NAD(P)-binding Rossmann-fold domains"/>
    <property type="match status" value="1"/>
</dbReference>
<sequence>MRILVLGAGALGGYFGGRLQQAGAEVSFLVRPRRAAQLAERGLVIESPFGNATLPVSTVAAEAPGSGYDLILLTCKAYDLAAAIEAIRPAVGPGTAVLPVLNGLSHLATLDAAFGREAVLGGLAKIQATLAPDGTVRQLNDWRWLTFGERDGTLSPRVQALAALAGKAPGIVAEAVPDIMLRMWEKLVHLGTSVIGTVLLRASTGEIARAPGGVEFMAKVLARNAAIAAAEGQPVRQSFLEDIGRVFADPQGGYTTSMLRDLEAGERIEADHILGFLVQAAQRAGVPSEIHEAALLHCKAYEQRRDAGRLPGGTGPG</sequence>
<evidence type="ECO:0000256" key="8">
    <source>
        <dbReference type="ARBA" id="ARBA00032024"/>
    </source>
</evidence>
<evidence type="ECO:0000313" key="13">
    <source>
        <dbReference type="EMBL" id="MCO6414889.1"/>
    </source>
</evidence>
<dbReference type="Pfam" id="PF08546">
    <property type="entry name" value="ApbA_C"/>
    <property type="match status" value="1"/>
</dbReference>
<evidence type="ECO:0000256" key="1">
    <source>
        <dbReference type="ARBA" id="ARBA00004994"/>
    </source>
</evidence>
<dbReference type="Gene3D" id="3.40.50.720">
    <property type="entry name" value="NAD(P)-binding Rossmann-like Domain"/>
    <property type="match status" value="1"/>
</dbReference>
<dbReference type="InterPro" id="IPR036291">
    <property type="entry name" value="NAD(P)-bd_dom_sf"/>
</dbReference>
<dbReference type="InterPro" id="IPR013752">
    <property type="entry name" value="KPA_reductase"/>
</dbReference>
<dbReference type="InterPro" id="IPR008927">
    <property type="entry name" value="6-PGluconate_DH-like_C_sf"/>
</dbReference>
<dbReference type="InterPro" id="IPR003710">
    <property type="entry name" value="ApbA"/>
</dbReference>
<evidence type="ECO:0000256" key="2">
    <source>
        <dbReference type="ARBA" id="ARBA00007870"/>
    </source>
</evidence>
<evidence type="ECO:0000256" key="4">
    <source>
        <dbReference type="ARBA" id="ARBA00019465"/>
    </source>
</evidence>
<evidence type="ECO:0000256" key="9">
    <source>
        <dbReference type="ARBA" id="ARBA00048793"/>
    </source>
</evidence>
<comment type="function">
    <text evidence="10">Catalyzes the NADPH-dependent reduction of ketopantoate into pantoic acid.</text>
</comment>
<evidence type="ECO:0000259" key="11">
    <source>
        <dbReference type="Pfam" id="PF02558"/>
    </source>
</evidence>
<comment type="catalytic activity">
    <reaction evidence="9 10">
        <text>(R)-pantoate + NADP(+) = 2-dehydropantoate + NADPH + H(+)</text>
        <dbReference type="Rhea" id="RHEA:16233"/>
        <dbReference type="ChEBI" id="CHEBI:11561"/>
        <dbReference type="ChEBI" id="CHEBI:15378"/>
        <dbReference type="ChEBI" id="CHEBI:15980"/>
        <dbReference type="ChEBI" id="CHEBI:57783"/>
        <dbReference type="ChEBI" id="CHEBI:58349"/>
        <dbReference type="EC" id="1.1.1.169"/>
    </reaction>
</comment>
<evidence type="ECO:0000256" key="3">
    <source>
        <dbReference type="ARBA" id="ARBA00013014"/>
    </source>
</evidence>
<gene>
    <name evidence="13" type="ORF">JYK14_01695</name>
</gene>
<comment type="similarity">
    <text evidence="2 10">Belongs to the ketopantoate reductase family.</text>
</comment>
<keyword evidence="14" id="KW-1185">Reference proteome</keyword>
<keyword evidence="6 10" id="KW-0521">NADP</keyword>
<evidence type="ECO:0000259" key="12">
    <source>
        <dbReference type="Pfam" id="PF08546"/>
    </source>
</evidence>
<protein>
    <recommendedName>
        <fullName evidence="4 10">2-dehydropantoate 2-reductase</fullName>
        <ecNumber evidence="3 10">1.1.1.169</ecNumber>
    </recommendedName>
    <alternativeName>
        <fullName evidence="8 10">Ketopantoate reductase</fullName>
    </alternativeName>
</protein>
<feature type="domain" description="Ketopantoate reductase C-terminal" evidence="12">
    <location>
        <begin position="178"/>
        <end position="298"/>
    </location>
</feature>
<dbReference type="Proteomes" id="UP001523392">
    <property type="component" value="Unassembled WGS sequence"/>
</dbReference>
<dbReference type="Pfam" id="PF02558">
    <property type="entry name" value="ApbA"/>
    <property type="match status" value="1"/>
</dbReference>
<evidence type="ECO:0000313" key="14">
    <source>
        <dbReference type="Proteomes" id="UP001523392"/>
    </source>
</evidence>
<evidence type="ECO:0000256" key="10">
    <source>
        <dbReference type="RuleBase" id="RU362068"/>
    </source>
</evidence>